<dbReference type="GO" id="GO:0004984">
    <property type="term" value="F:olfactory receptor activity"/>
    <property type="evidence" value="ECO:0007669"/>
    <property type="project" value="InterPro"/>
</dbReference>
<organism evidence="11 12">
    <name type="scientific">Cotesia typhae</name>
    <dbReference type="NCBI Taxonomy" id="2053667"/>
    <lineage>
        <taxon>Eukaryota</taxon>
        <taxon>Metazoa</taxon>
        <taxon>Ecdysozoa</taxon>
        <taxon>Arthropoda</taxon>
        <taxon>Hexapoda</taxon>
        <taxon>Insecta</taxon>
        <taxon>Pterygota</taxon>
        <taxon>Neoptera</taxon>
        <taxon>Endopterygota</taxon>
        <taxon>Hymenoptera</taxon>
        <taxon>Apocrita</taxon>
        <taxon>Ichneumonoidea</taxon>
        <taxon>Braconidae</taxon>
        <taxon>Microgastrinae</taxon>
        <taxon>Cotesia</taxon>
    </lineage>
</organism>
<feature type="transmembrane region" description="Helical" evidence="10">
    <location>
        <begin position="79"/>
        <end position="97"/>
    </location>
</feature>
<dbReference type="GO" id="GO:0005549">
    <property type="term" value="F:odorant binding"/>
    <property type="evidence" value="ECO:0007669"/>
    <property type="project" value="InterPro"/>
</dbReference>
<evidence type="ECO:0000313" key="12">
    <source>
        <dbReference type="Proteomes" id="UP000729913"/>
    </source>
</evidence>
<evidence type="ECO:0000256" key="5">
    <source>
        <dbReference type="ARBA" id="ARBA00022725"/>
    </source>
</evidence>
<dbReference type="AlphaFoldDB" id="A0A8J5QZH5"/>
<comment type="caution">
    <text evidence="10">Lacks conserved residue(s) required for the propagation of feature annotation.</text>
</comment>
<feature type="transmembrane region" description="Helical" evidence="10">
    <location>
        <begin position="199"/>
        <end position="221"/>
    </location>
</feature>
<dbReference type="GO" id="GO:0007165">
    <property type="term" value="P:signal transduction"/>
    <property type="evidence" value="ECO:0007669"/>
    <property type="project" value="UniProtKB-KW"/>
</dbReference>
<evidence type="ECO:0000256" key="8">
    <source>
        <dbReference type="ARBA" id="ARBA00023170"/>
    </source>
</evidence>
<keyword evidence="3 10" id="KW-0716">Sensory transduction</keyword>
<keyword evidence="7 10" id="KW-0472">Membrane</keyword>
<evidence type="ECO:0000256" key="7">
    <source>
        <dbReference type="ARBA" id="ARBA00023136"/>
    </source>
</evidence>
<evidence type="ECO:0000256" key="1">
    <source>
        <dbReference type="ARBA" id="ARBA00004651"/>
    </source>
</evidence>
<dbReference type="PANTHER" id="PTHR21137">
    <property type="entry name" value="ODORANT RECEPTOR"/>
    <property type="match status" value="1"/>
</dbReference>
<evidence type="ECO:0000256" key="6">
    <source>
        <dbReference type="ARBA" id="ARBA00022989"/>
    </source>
</evidence>
<evidence type="ECO:0000313" key="11">
    <source>
        <dbReference type="EMBL" id="KAG8037657.1"/>
    </source>
</evidence>
<dbReference type="Proteomes" id="UP000729913">
    <property type="component" value="Unassembled WGS sequence"/>
</dbReference>
<dbReference type="InterPro" id="IPR004117">
    <property type="entry name" value="7tm6_olfct_rcpt"/>
</dbReference>
<reference evidence="11" key="2">
    <citation type="submission" date="2021-04" db="EMBL/GenBank/DDBJ databases">
        <title>Genome-wide patterns of bracovirus chromosomal integration into multiple host tissues during parasitism.</title>
        <authorList>
            <person name="Chebbi M.A.C."/>
        </authorList>
    </citation>
    <scope>NUCLEOTIDE SEQUENCE</scope>
    <source>
        <tissue evidence="11">Whole body</tissue>
    </source>
</reference>
<keyword evidence="6 10" id="KW-1133">Transmembrane helix</keyword>
<protein>
    <recommendedName>
        <fullName evidence="10">Odorant receptor</fullName>
    </recommendedName>
</protein>
<evidence type="ECO:0000256" key="3">
    <source>
        <dbReference type="ARBA" id="ARBA00022606"/>
    </source>
</evidence>
<keyword evidence="9 10" id="KW-0807">Transducer</keyword>
<name>A0A8J5QZH5_9HYME</name>
<dbReference type="PANTHER" id="PTHR21137:SF35">
    <property type="entry name" value="ODORANT RECEPTOR 19A-RELATED"/>
    <property type="match status" value="1"/>
</dbReference>
<keyword evidence="4 10" id="KW-0812">Transmembrane</keyword>
<keyword evidence="5 10" id="KW-0552">Olfaction</keyword>
<accession>A0A8J5QZH5</accession>
<feature type="transmembrane region" description="Helical" evidence="10">
    <location>
        <begin position="144"/>
        <end position="164"/>
    </location>
</feature>
<dbReference type="OrthoDB" id="7663575at2759"/>
<reference evidence="11" key="1">
    <citation type="submission" date="2020-03" db="EMBL/GenBank/DDBJ databases">
        <authorList>
            <person name="Chebbi M.A."/>
            <person name="Drezen J.M."/>
        </authorList>
    </citation>
    <scope>NUCLEOTIDE SEQUENCE</scope>
    <source>
        <tissue evidence="11">Whole body</tissue>
    </source>
</reference>
<evidence type="ECO:0000256" key="9">
    <source>
        <dbReference type="ARBA" id="ARBA00023224"/>
    </source>
</evidence>
<dbReference type="GO" id="GO:0005886">
    <property type="term" value="C:plasma membrane"/>
    <property type="evidence" value="ECO:0007669"/>
    <property type="project" value="UniProtKB-SubCell"/>
</dbReference>
<evidence type="ECO:0000256" key="4">
    <source>
        <dbReference type="ARBA" id="ARBA00022692"/>
    </source>
</evidence>
<dbReference type="EMBL" id="JAAOIC020000047">
    <property type="protein sequence ID" value="KAG8037657.1"/>
    <property type="molecule type" value="Genomic_DNA"/>
</dbReference>
<evidence type="ECO:0000256" key="10">
    <source>
        <dbReference type="RuleBase" id="RU351113"/>
    </source>
</evidence>
<feature type="transmembrane region" description="Helical" evidence="10">
    <location>
        <begin position="52"/>
        <end position="72"/>
    </location>
</feature>
<keyword evidence="12" id="KW-1185">Reference proteome</keyword>
<comment type="caution">
    <text evidence="11">The sequence shown here is derived from an EMBL/GenBank/DDBJ whole genome shotgun (WGS) entry which is preliminary data.</text>
</comment>
<keyword evidence="8 10" id="KW-0675">Receptor</keyword>
<sequence length="352" mass="41029">MIENNKITDIHSNDTPFEKFWGFELFLLKLIGKSLDGAFSGDHYKENFIEDLVFFFGFSLLSSFICFSMYTLYTVELNITFAAEFVPLILSIFIVTVKASIMWFYKIDLFIILQQFNSLWIYARKKVNLTRRISKLLNTSEKVRFIYLIALLFCGFCYGSRPYIIMLTNYLGAIPDSNSTIDFSILVYPLEYPFTYQTISRYIFLLIYETCLVYFCVIYPVCDALYIHLMTHLAINFSKIQSIFSPVFFVTIILNGLDLCLCELSEGNWELLIKSSIHAVTLCVQILTYCDFSHSTTEMINSIDISIYNSKWVDSTAKYKKILILIMMRGSKEFKFTAYNIVTLDREQMTKV</sequence>
<keyword evidence="2" id="KW-1003">Cell membrane</keyword>
<gene>
    <name evidence="11" type="ORF">G9C98_005868</name>
</gene>
<dbReference type="Pfam" id="PF02949">
    <property type="entry name" value="7tm_6"/>
    <property type="match status" value="1"/>
</dbReference>
<proteinExistence type="inferred from homology"/>
<comment type="similarity">
    <text evidence="10">Belongs to the insect chemoreceptor superfamily. Heteromeric odorant receptor channel (TC 1.A.69) family.</text>
</comment>
<evidence type="ECO:0000256" key="2">
    <source>
        <dbReference type="ARBA" id="ARBA00022475"/>
    </source>
</evidence>
<comment type="subcellular location">
    <subcellularLocation>
        <location evidence="1 10">Cell membrane</location>
        <topology evidence="1 10">Multi-pass membrane protein</topology>
    </subcellularLocation>
</comment>